<gene>
    <name evidence="6" type="ORF">H735_14470</name>
</gene>
<dbReference type="InterPro" id="IPR036390">
    <property type="entry name" value="WH_DNA-bd_sf"/>
</dbReference>
<dbReference type="GO" id="GO:0003700">
    <property type="term" value="F:DNA-binding transcription factor activity"/>
    <property type="evidence" value="ECO:0007669"/>
    <property type="project" value="InterPro"/>
</dbReference>
<evidence type="ECO:0000256" key="3">
    <source>
        <dbReference type="ARBA" id="ARBA00023125"/>
    </source>
</evidence>
<proteinExistence type="inferred from homology"/>
<dbReference type="Gene3D" id="3.40.190.10">
    <property type="entry name" value="Periplasmic binding protein-like II"/>
    <property type="match status" value="2"/>
</dbReference>
<dbReference type="AlphaFoldDB" id="A0A0C1Z5T5"/>
<name>A0A0C1Z5T5_9VIBR</name>
<evidence type="ECO:0000256" key="4">
    <source>
        <dbReference type="ARBA" id="ARBA00023163"/>
    </source>
</evidence>
<feature type="domain" description="HTH lysR-type" evidence="5">
    <location>
        <begin position="11"/>
        <end position="61"/>
    </location>
</feature>
<dbReference type="PANTHER" id="PTHR30118">
    <property type="entry name" value="HTH-TYPE TRANSCRIPTIONAL REGULATOR LEUO-RELATED"/>
    <property type="match status" value="1"/>
</dbReference>
<comment type="caution">
    <text evidence="6">The sequence shown here is derived from an EMBL/GenBank/DDBJ whole genome shotgun (WGS) entry which is preliminary data.</text>
</comment>
<protein>
    <submittedName>
        <fullName evidence="6">LysR family transcriptional regulator</fullName>
    </submittedName>
</protein>
<dbReference type="Pfam" id="PF00126">
    <property type="entry name" value="HTH_1"/>
    <property type="match status" value="1"/>
</dbReference>
<comment type="similarity">
    <text evidence="1">Belongs to the LysR transcriptional regulatory family.</text>
</comment>
<keyword evidence="2" id="KW-0805">Transcription regulation</keyword>
<evidence type="ECO:0000313" key="7">
    <source>
        <dbReference type="Proteomes" id="UP000031586"/>
    </source>
</evidence>
<dbReference type="PROSITE" id="PS50931">
    <property type="entry name" value="HTH_LYSR"/>
    <property type="match status" value="1"/>
</dbReference>
<dbReference type="EMBL" id="JPRD01000023">
    <property type="protein sequence ID" value="KIF52345.1"/>
    <property type="molecule type" value="Genomic_DNA"/>
</dbReference>
<dbReference type="Gene3D" id="1.10.10.10">
    <property type="entry name" value="Winged helix-like DNA-binding domain superfamily/Winged helix DNA-binding domain"/>
    <property type="match status" value="1"/>
</dbReference>
<accession>A0A0C1Z5T5</accession>
<dbReference type="GO" id="GO:0003677">
    <property type="term" value="F:DNA binding"/>
    <property type="evidence" value="ECO:0007669"/>
    <property type="project" value="UniProtKB-KW"/>
</dbReference>
<dbReference type="PRINTS" id="PR00039">
    <property type="entry name" value="HTHLYSR"/>
</dbReference>
<dbReference type="InterPro" id="IPR005119">
    <property type="entry name" value="LysR_subst-bd"/>
</dbReference>
<dbReference type="SUPFAM" id="SSF46785">
    <property type="entry name" value="Winged helix' DNA-binding domain"/>
    <property type="match status" value="1"/>
</dbReference>
<dbReference type="Proteomes" id="UP000031586">
    <property type="component" value="Unassembled WGS sequence"/>
</dbReference>
<sequence>MKHSDYSLIPTFVAIVEEKSYTKAAQRLGVSQSAVSQAVVRLREVFKDALFIRESHGVAPTAFAIDIYPTLATAVESIAYMLPEHSRFNPAECDKRFVISSLSVFSFTLLPELSALLNEKAPKANTRIEPLFTMDLTSLLRSQQCDLVIEAQTNLHPHLRSQILMSDKLTVVCREDHPRLQGNTISVEEYLNEKHVTLSQFDQQNGYLIGRGIKNEQILGKRQVAWQAGSIIEILPVIQRCDYLALMPQTLLEQYRDLYHLRELEAEFMKDPIDVAMYWHPSRTNDPSHQWLREQCLLAAEKFVINHSI</sequence>
<keyword evidence="4" id="KW-0804">Transcription</keyword>
<keyword evidence="3" id="KW-0238">DNA-binding</keyword>
<dbReference type="SUPFAM" id="SSF53850">
    <property type="entry name" value="Periplasmic binding protein-like II"/>
    <property type="match status" value="1"/>
</dbReference>
<dbReference type="RefSeq" id="WP_020194705.1">
    <property type="nucleotide sequence ID" value="NZ_BAOH01000007.1"/>
</dbReference>
<dbReference type="PATRIC" id="fig|1229493.5.peg.2037"/>
<evidence type="ECO:0000256" key="1">
    <source>
        <dbReference type="ARBA" id="ARBA00009437"/>
    </source>
</evidence>
<organism evidence="6 7">
    <name type="scientific">Vibrio owensii CAIM 1854 = LMG 25443</name>
    <dbReference type="NCBI Taxonomy" id="1229493"/>
    <lineage>
        <taxon>Bacteria</taxon>
        <taxon>Pseudomonadati</taxon>
        <taxon>Pseudomonadota</taxon>
        <taxon>Gammaproteobacteria</taxon>
        <taxon>Vibrionales</taxon>
        <taxon>Vibrionaceae</taxon>
        <taxon>Vibrio</taxon>
    </lineage>
</organism>
<dbReference type="PANTHER" id="PTHR30118:SF6">
    <property type="entry name" value="HTH-TYPE TRANSCRIPTIONAL REGULATOR LEUO"/>
    <property type="match status" value="1"/>
</dbReference>
<dbReference type="Pfam" id="PF03466">
    <property type="entry name" value="LysR_substrate"/>
    <property type="match status" value="1"/>
</dbReference>
<dbReference type="InterPro" id="IPR036388">
    <property type="entry name" value="WH-like_DNA-bd_sf"/>
</dbReference>
<evidence type="ECO:0000259" key="5">
    <source>
        <dbReference type="PROSITE" id="PS50931"/>
    </source>
</evidence>
<evidence type="ECO:0000313" key="6">
    <source>
        <dbReference type="EMBL" id="KIF52345.1"/>
    </source>
</evidence>
<dbReference type="InterPro" id="IPR000847">
    <property type="entry name" value="LysR_HTH_N"/>
</dbReference>
<reference evidence="6 7" key="1">
    <citation type="submission" date="2014-07" db="EMBL/GenBank/DDBJ databases">
        <title>Unique and conserved regions in Vibrio harveyi and related species in comparison with the shrimp pathogen Vibrio harveyi CAIM 1792.</title>
        <authorList>
            <person name="Espinoza-Valles I."/>
            <person name="Vora G."/>
            <person name="Leekitcharoenphon P."/>
            <person name="Ussery D."/>
            <person name="Hoj L."/>
            <person name="Gomez-Gil B."/>
        </authorList>
    </citation>
    <scope>NUCLEOTIDE SEQUENCE [LARGE SCALE GENOMIC DNA]</scope>
    <source>
        <strain evidence="7">CAIM 1854 / LMG 25443</strain>
    </source>
</reference>
<dbReference type="InterPro" id="IPR050389">
    <property type="entry name" value="LysR-type_TF"/>
</dbReference>
<evidence type="ECO:0000256" key="2">
    <source>
        <dbReference type="ARBA" id="ARBA00023015"/>
    </source>
</evidence>